<organism evidence="1 2">
    <name type="scientific">Phocaeicola vulgatus</name>
    <name type="common">Bacteroides vulgatus</name>
    <dbReference type="NCBI Taxonomy" id="821"/>
    <lineage>
        <taxon>Bacteria</taxon>
        <taxon>Pseudomonadati</taxon>
        <taxon>Bacteroidota</taxon>
        <taxon>Bacteroidia</taxon>
        <taxon>Bacteroidales</taxon>
        <taxon>Bacteroidaceae</taxon>
        <taxon>Phocaeicola</taxon>
    </lineage>
</organism>
<evidence type="ECO:0000313" key="2">
    <source>
        <dbReference type="Proteomes" id="UP000186631"/>
    </source>
</evidence>
<reference evidence="1 2" key="1">
    <citation type="journal article" date="2016" name="Nat. Biotechnol.">
        <title>Measurement of bacterial replication rates in microbial communities.</title>
        <authorList>
            <person name="Brown C.T."/>
            <person name="Olm M.R."/>
            <person name="Thomas B.C."/>
            <person name="Banfield J.F."/>
        </authorList>
    </citation>
    <scope>NUCLEOTIDE SEQUENCE [LARGE SCALE GENOMIC DNA]</scope>
    <source>
        <strain evidence="1">42_262</strain>
    </source>
</reference>
<evidence type="ECO:0000313" key="1">
    <source>
        <dbReference type="EMBL" id="OKZ55580.1"/>
    </source>
</evidence>
<protein>
    <submittedName>
        <fullName evidence="1">Uncharacterized protein</fullName>
    </submittedName>
</protein>
<comment type="caution">
    <text evidence="1">The sequence shown here is derived from an EMBL/GenBank/DDBJ whole genome shotgun (WGS) entry which is preliminary data.</text>
</comment>
<proteinExistence type="predicted"/>
<dbReference type="EMBL" id="MNQV01000031">
    <property type="protein sequence ID" value="OKZ55580.1"/>
    <property type="molecule type" value="Genomic_DNA"/>
</dbReference>
<accession>A0A1Q6JR45</accession>
<dbReference type="AlphaFoldDB" id="A0A1Q6JR45"/>
<sequence length="82" mass="9386">MKAKLLLMLFLVSLSLGVLASERPRKVPYVRYKTQDRTAKTRSLFNPSVQAEDINDCLYLTFQFSLDNADITMLDKDGNEKV</sequence>
<dbReference type="DNASU" id="5302166"/>
<dbReference type="GeneID" id="5302166"/>
<dbReference type="RefSeq" id="WP_011965085.1">
    <property type="nucleotide sequence ID" value="NZ_CBCRWF010000032.1"/>
</dbReference>
<gene>
    <name evidence="1" type="ORF">BHV80_00420</name>
</gene>
<name>A0A1Q6JR45_PHOVU</name>
<dbReference type="Proteomes" id="UP000186631">
    <property type="component" value="Unassembled WGS sequence"/>
</dbReference>